<dbReference type="EMBL" id="BGPR01008898">
    <property type="protein sequence ID" value="GBN36757.1"/>
    <property type="molecule type" value="Genomic_DNA"/>
</dbReference>
<dbReference type="AlphaFoldDB" id="A0A4Y2NF77"/>
<name>A0A4Y2NF77_ARAVE</name>
<comment type="caution">
    <text evidence="1">The sequence shown here is derived from an EMBL/GenBank/DDBJ whole genome shotgun (WGS) entry which is preliminary data.</text>
</comment>
<accession>A0A4Y2NF77</accession>
<protein>
    <submittedName>
        <fullName evidence="1">Uncharacterized protein</fullName>
    </submittedName>
</protein>
<keyword evidence="2" id="KW-1185">Reference proteome</keyword>
<evidence type="ECO:0000313" key="2">
    <source>
        <dbReference type="Proteomes" id="UP000499080"/>
    </source>
</evidence>
<reference evidence="1 2" key="1">
    <citation type="journal article" date="2019" name="Sci. Rep.">
        <title>Orb-weaving spider Araneus ventricosus genome elucidates the spidroin gene catalogue.</title>
        <authorList>
            <person name="Kono N."/>
            <person name="Nakamura H."/>
            <person name="Ohtoshi R."/>
            <person name="Moran D.A.P."/>
            <person name="Shinohara A."/>
            <person name="Yoshida Y."/>
            <person name="Fujiwara M."/>
            <person name="Mori M."/>
            <person name="Tomita M."/>
            <person name="Arakawa K."/>
        </authorList>
    </citation>
    <scope>NUCLEOTIDE SEQUENCE [LARGE SCALE GENOMIC DNA]</scope>
</reference>
<dbReference type="Proteomes" id="UP000499080">
    <property type="component" value="Unassembled WGS sequence"/>
</dbReference>
<gene>
    <name evidence="1" type="ORF">AVEN_24318_1</name>
</gene>
<sequence>MAYSASIFGLFGISRTLSGSFPGFSIVPLVLSATWVYEFELMVVVFPQISFNFTTDSTHHFLMNPFHPKCSLSSQSFNCVLSLLKSGLTTVIFPFKQQQPCLHVS</sequence>
<proteinExistence type="predicted"/>
<organism evidence="1 2">
    <name type="scientific">Araneus ventricosus</name>
    <name type="common">Orbweaver spider</name>
    <name type="synonym">Epeira ventricosa</name>
    <dbReference type="NCBI Taxonomy" id="182803"/>
    <lineage>
        <taxon>Eukaryota</taxon>
        <taxon>Metazoa</taxon>
        <taxon>Ecdysozoa</taxon>
        <taxon>Arthropoda</taxon>
        <taxon>Chelicerata</taxon>
        <taxon>Arachnida</taxon>
        <taxon>Araneae</taxon>
        <taxon>Araneomorphae</taxon>
        <taxon>Entelegynae</taxon>
        <taxon>Araneoidea</taxon>
        <taxon>Araneidae</taxon>
        <taxon>Araneus</taxon>
    </lineage>
</organism>
<evidence type="ECO:0000313" key="1">
    <source>
        <dbReference type="EMBL" id="GBN36757.1"/>
    </source>
</evidence>